<dbReference type="Proteomes" id="UP000093898">
    <property type="component" value="Unassembled WGS sequence"/>
</dbReference>
<feature type="compositionally biased region" description="Pro residues" evidence="1">
    <location>
        <begin position="178"/>
        <end position="200"/>
    </location>
</feature>
<dbReference type="RefSeq" id="WP_064984632.1">
    <property type="nucleotide sequence ID" value="NZ_LZLC01000209.1"/>
</dbReference>
<feature type="region of interest" description="Disordered" evidence="1">
    <location>
        <begin position="169"/>
        <end position="233"/>
    </location>
</feature>
<accession>A0A1A3GPT1</accession>
<name>A0A1A3GPT1_MYCMU</name>
<proteinExistence type="predicted"/>
<evidence type="ECO:0000256" key="1">
    <source>
        <dbReference type="SAM" id="MobiDB-lite"/>
    </source>
</evidence>
<evidence type="ECO:0000313" key="3">
    <source>
        <dbReference type="Proteomes" id="UP000093898"/>
    </source>
</evidence>
<dbReference type="STRING" id="56689.GCA_001291445_05949"/>
<organism evidence="2 3">
    <name type="scientific">Mycolicibacterium mucogenicum</name>
    <name type="common">Mycobacterium mucogenicum</name>
    <dbReference type="NCBI Taxonomy" id="56689"/>
    <lineage>
        <taxon>Bacteria</taxon>
        <taxon>Bacillati</taxon>
        <taxon>Actinomycetota</taxon>
        <taxon>Actinomycetes</taxon>
        <taxon>Mycobacteriales</taxon>
        <taxon>Mycobacteriaceae</taxon>
        <taxon>Mycolicibacterium</taxon>
    </lineage>
</organism>
<dbReference type="OrthoDB" id="4641441at2"/>
<sequence>MTTDRHRLRRRLLLGSAPIVAAVLILAAKLASVAVVDDSAVTDYANRDTAALSDDVAILRQFNVIEPNRTSYAGGSLAVLQHRLHDADREFGRALAQTPADQSCPVRINLELIRETLGDQAAAAGDRDAAVRQYTAARDAVTHAPTNCFAGNADADAERRRIRAEALPRLDAKIAETGPPPTAPPPPPPPAAPPPPPPPAAGDATSTLPPPLPPPDGADPLQGLQRILRDAAR</sequence>
<reference evidence="3" key="1">
    <citation type="submission" date="2016-06" db="EMBL/GenBank/DDBJ databases">
        <authorList>
            <person name="Sutton G."/>
            <person name="Brinkac L."/>
            <person name="Sanka R."/>
            <person name="Adams M."/>
            <person name="Lau E."/>
            <person name="Garcia-Basteiro A."/>
            <person name="Lopez-Varela E."/>
            <person name="Palencia S."/>
        </authorList>
    </citation>
    <scope>NUCLEOTIDE SEQUENCE [LARGE SCALE GENOMIC DNA]</scope>
    <source>
        <strain evidence="3">1127319.6</strain>
    </source>
</reference>
<dbReference type="AlphaFoldDB" id="A0A1A3GPT1"/>
<dbReference type="EMBL" id="LZLC01000209">
    <property type="protein sequence ID" value="OBJ37865.1"/>
    <property type="molecule type" value="Genomic_DNA"/>
</dbReference>
<protein>
    <recommendedName>
        <fullName evidence="4">Tetratricopeptide repeat protein</fullName>
    </recommendedName>
</protein>
<gene>
    <name evidence="2" type="ORF">A5630_03410</name>
</gene>
<feature type="compositionally biased region" description="Pro residues" evidence="1">
    <location>
        <begin position="208"/>
        <end position="217"/>
    </location>
</feature>
<evidence type="ECO:0000313" key="2">
    <source>
        <dbReference type="EMBL" id="OBJ37865.1"/>
    </source>
</evidence>
<evidence type="ECO:0008006" key="4">
    <source>
        <dbReference type="Google" id="ProtNLM"/>
    </source>
</evidence>
<comment type="caution">
    <text evidence="2">The sequence shown here is derived from an EMBL/GenBank/DDBJ whole genome shotgun (WGS) entry which is preliminary data.</text>
</comment>